<dbReference type="EMBL" id="JAACXV010000055">
    <property type="protein sequence ID" value="KAF7285418.1"/>
    <property type="molecule type" value="Genomic_DNA"/>
</dbReference>
<dbReference type="OrthoDB" id="6781962at2759"/>
<protein>
    <submittedName>
        <fullName evidence="2">Uncharacterized protein</fullName>
    </submittedName>
</protein>
<dbReference type="AlphaFoldDB" id="A0A834MIV0"/>
<dbReference type="Proteomes" id="UP000625711">
    <property type="component" value="Unassembled WGS sequence"/>
</dbReference>
<keyword evidence="3" id="KW-1185">Reference proteome</keyword>
<sequence>MSTNVHRVFRDQPISCPWVTVQPYPSTDAIKNKLSEFMKNHGANLTSASKKLDQASSSFTSSEGQSSSTHFFYFLRLMQLFPDTHPATLHTVLTLSKNNFFYAIDKLLYAKKYKSNYNRRQNYPFKGGRGRGGNTGIRGRPAYNRSHQIHPTLSRTISDDLAEVQRIIGLAEKPYLEVQPISTADNNNIINEQHNLNESHQIVNICMDDTCNAVQGNQTYVDNDGQEVIEIVCFENDQQAEGQKVDDRMDMETFSENIRVDREYPRSQETPVILVDSLNEIEIDDSDKKGT</sequence>
<gene>
    <name evidence="2" type="ORF">GWI33_010667</name>
</gene>
<evidence type="ECO:0000313" key="3">
    <source>
        <dbReference type="Proteomes" id="UP000625711"/>
    </source>
</evidence>
<feature type="region of interest" description="Disordered" evidence="1">
    <location>
        <begin position="120"/>
        <end position="143"/>
    </location>
</feature>
<comment type="caution">
    <text evidence="2">The sequence shown here is derived from an EMBL/GenBank/DDBJ whole genome shotgun (WGS) entry which is preliminary data.</text>
</comment>
<organism evidence="2 3">
    <name type="scientific">Rhynchophorus ferrugineus</name>
    <name type="common">Red palm weevil</name>
    <name type="synonym">Curculio ferrugineus</name>
    <dbReference type="NCBI Taxonomy" id="354439"/>
    <lineage>
        <taxon>Eukaryota</taxon>
        <taxon>Metazoa</taxon>
        <taxon>Ecdysozoa</taxon>
        <taxon>Arthropoda</taxon>
        <taxon>Hexapoda</taxon>
        <taxon>Insecta</taxon>
        <taxon>Pterygota</taxon>
        <taxon>Neoptera</taxon>
        <taxon>Endopterygota</taxon>
        <taxon>Coleoptera</taxon>
        <taxon>Polyphaga</taxon>
        <taxon>Cucujiformia</taxon>
        <taxon>Curculionidae</taxon>
        <taxon>Dryophthorinae</taxon>
        <taxon>Rhynchophorus</taxon>
    </lineage>
</organism>
<accession>A0A834MIV0</accession>
<evidence type="ECO:0000256" key="1">
    <source>
        <dbReference type="SAM" id="MobiDB-lite"/>
    </source>
</evidence>
<name>A0A834MIV0_RHYFE</name>
<dbReference type="CDD" id="cd14279">
    <property type="entry name" value="CUE"/>
    <property type="match status" value="1"/>
</dbReference>
<reference evidence="2" key="1">
    <citation type="submission" date="2020-08" db="EMBL/GenBank/DDBJ databases">
        <title>Genome sequencing and assembly of the red palm weevil Rhynchophorus ferrugineus.</title>
        <authorList>
            <person name="Dias G.B."/>
            <person name="Bergman C.M."/>
            <person name="Manee M."/>
        </authorList>
    </citation>
    <scope>NUCLEOTIDE SEQUENCE</scope>
    <source>
        <strain evidence="2">AA-2017</strain>
        <tissue evidence="2">Whole larva</tissue>
    </source>
</reference>
<evidence type="ECO:0000313" key="2">
    <source>
        <dbReference type="EMBL" id="KAF7285418.1"/>
    </source>
</evidence>
<proteinExistence type="predicted"/>